<dbReference type="OrthoDB" id="5987198at2759"/>
<dbReference type="AlphaFoldDB" id="B0CWY7"/>
<dbReference type="InParanoid" id="B0CWY7"/>
<dbReference type="HOGENOM" id="CLU_1378333_0_0_1"/>
<accession>B0CWY7</accession>
<dbReference type="EMBL" id="DS547093">
    <property type="protein sequence ID" value="EDR13590.1"/>
    <property type="molecule type" value="Genomic_DNA"/>
</dbReference>
<dbReference type="Proteomes" id="UP000001194">
    <property type="component" value="Unassembled WGS sequence"/>
</dbReference>
<evidence type="ECO:0000313" key="1">
    <source>
        <dbReference type="EMBL" id="EDR13590.1"/>
    </source>
</evidence>
<gene>
    <name evidence="1" type="ORF">LACBIDRAFT_308692</name>
</gene>
<organism evidence="2">
    <name type="scientific">Laccaria bicolor (strain S238N-H82 / ATCC MYA-4686)</name>
    <name type="common">Bicoloured deceiver</name>
    <name type="synonym">Laccaria laccata var. bicolor</name>
    <dbReference type="NCBI Taxonomy" id="486041"/>
    <lineage>
        <taxon>Eukaryota</taxon>
        <taxon>Fungi</taxon>
        <taxon>Dikarya</taxon>
        <taxon>Basidiomycota</taxon>
        <taxon>Agaricomycotina</taxon>
        <taxon>Agaricomycetes</taxon>
        <taxon>Agaricomycetidae</taxon>
        <taxon>Agaricales</taxon>
        <taxon>Agaricineae</taxon>
        <taxon>Hydnangiaceae</taxon>
        <taxon>Laccaria</taxon>
    </lineage>
</organism>
<sequence>MQTEHSFRPTFVFYAWYATKFKCISAPPPPTRSQLTSQSSPIPFYPPALNLSEKIWHDRYYCLLHKGSQLCPRYRRGWTPSGSMIKAKYRYARIHCNIFDGCQKNRTRGGLAVCLKAVFRTPKEAEIAKYLLSPELLQEPPNHSVPILDVFQDPSAPDSEYLVIPLLCPFDDPEFAIDEVVDFVTQVLEGLTFMLLIM</sequence>
<name>B0CWY7_LACBS</name>
<dbReference type="KEGG" id="lbc:LACBIDRAFT_308692"/>
<protein>
    <submittedName>
        <fullName evidence="1">Predicted protein</fullName>
    </submittedName>
</protein>
<dbReference type="GeneID" id="6071427"/>
<keyword evidence="2" id="KW-1185">Reference proteome</keyword>
<reference evidence="1 2" key="1">
    <citation type="journal article" date="2008" name="Nature">
        <title>The genome of Laccaria bicolor provides insights into mycorrhizal symbiosis.</title>
        <authorList>
            <person name="Martin F."/>
            <person name="Aerts A."/>
            <person name="Ahren D."/>
            <person name="Brun A."/>
            <person name="Danchin E.G.J."/>
            <person name="Duchaussoy F."/>
            <person name="Gibon J."/>
            <person name="Kohler A."/>
            <person name="Lindquist E."/>
            <person name="Pereda V."/>
            <person name="Salamov A."/>
            <person name="Shapiro H.J."/>
            <person name="Wuyts J."/>
            <person name="Blaudez D."/>
            <person name="Buee M."/>
            <person name="Brokstein P."/>
            <person name="Canbaeck B."/>
            <person name="Cohen D."/>
            <person name="Courty P.E."/>
            <person name="Coutinho P.M."/>
            <person name="Delaruelle C."/>
            <person name="Detter J.C."/>
            <person name="Deveau A."/>
            <person name="DiFazio S."/>
            <person name="Duplessis S."/>
            <person name="Fraissinet-Tachet L."/>
            <person name="Lucic E."/>
            <person name="Frey-Klett P."/>
            <person name="Fourrey C."/>
            <person name="Feussner I."/>
            <person name="Gay G."/>
            <person name="Grimwood J."/>
            <person name="Hoegger P.J."/>
            <person name="Jain P."/>
            <person name="Kilaru S."/>
            <person name="Labbe J."/>
            <person name="Lin Y.C."/>
            <person name="Legue V."/>
            <person name="Le Tacon F."/>
            <person name="Marmeisse R."/>
            <person name="Melayah D."/>
            <person name="Montanini B."/>
            <person name="Muratet M."/>
            <person name="Nehls U."/>
            <person name="Niculita-Hirzel H."/>
            <person name="Oudot-Le Secq M.P."/>
            <person name="Peter M."/>
            <person name="Quesneville H."/>
            <person name="Rajashekar B."/>
            <person name="Reich M."/>
            <person name="Rouhier N."/>
            <person name="Schmutz J."/>
            <person name="Yin T."/>
            <person name="Chalot M."/>
            <person name="Henrissat B."/>
            <person name="Kuees U."/>
            <person name="Lucas S."/>
            <person name="Van de Peer Y."/>
            <person name="Podila G.K."/>
            <person name="Polle A."/>
            <person name="Pukkila P.J."/>
            <person name="Richardson P.M."/>
            <person name="Rouze P."/>
            <person name="Sanders I.R."/>
            <person name="Stajich J.E."/>
            <person name="Tunlid A."/>
            <person name="Tuskan G."/>
            <person name="Grigoriev I.V."/>
        </authorList>
    </citation>
    <scope>NUCLEOTIDE SEQUENCE [LARGE SCALE GENOMIC DNA]</scope>
    <source>
        <strain evidence="2">S238N-H82 / ATCC MYA-4686</strain>
    </source>
</reference>
<dbReference type="RefSeq" id="XP_001876088.1">
    <property type="nucleotide sequence ID" value="XM_001876053.1"/>
</dbReference>
<evidence type="ECO:0000313" key="2">
    <source>
        <dbReference type="Proteomes" id="UP000001194"/>
    </source>
</evidence>
<proteinExistence type="predicted"/>
<dbReference type="STRING" id="486041.B0CWY7"/>